<protein>
    <submittedName>
        <fullName evidence="3">Uncharacterized protein</fullName>
    </submittedName>
</protein>
<keyword evidence="2" id="KW-0812">Transmembrane</keyword>
<organism evidence="3 4">
    <name type="scientific">Lepraria finkii</name>
    <dbReference type="NCBI Taxonomy" id="1340010"/>
    <lineage>
        <taxon>Eukaryota</taxon>
        <taxon>Fungi</taxon>
        <taxon>Dikarya</taxon>
        <taxon>Ascomycota</taxon>
        <taxon>Pezizomycotina</taxon>
        <taxon>Lecanoromycetes</taxon>
        <taxon>OSLEUM clade</taxon>
        <taxon>Lecanoromycetidae</taxon>
        <taxon>Lecanorales</taxon>
        <taxon>Lecanorineae</taxon>
        <taxon>Stereocaulaceae</taxon>
        <taxon>Lepraria</taxon>
    </lineage>
</organism>
<keyword evidence="4" id="KW-1185">Reference proteome</keyword>
<sequence length="114" mass="12299">MERPAIAPVGASGPPNLPSTNGMPAGHDKPNLSPAFLAQTRVPEVYGIVILISVLSKIVVALRFTCRRMIKSKLWCDDWSILAALISTSRLEMESLLSVGFRSSNGVYRPSSST</sequence>
<dbReference type="EMBL" id="JBHFEH010000019">
    <property type="protein sequence ID" value="KAL2053651.1"/>
    <property type="molecule type" value="Genomic_DNA"/>
</dbReference>
<gene>
    <name evidence="3" type="ORF">ABVK25_005955</name>
</gene>
<reference evidence="3 4" key="1">
    <citation type="submission" date="2024-09" db="EMBL/GenBank/DDBJ databases">
        <title>Rethinking Asexuality: The Enigmatic Case of Functional Sexual Genes in Lepraria (Stereocaulaceae).</title>
        <authorList>
            <person name="Doellman M."/>
            <person name="Sun Y."/>
            <person name="Barcenas-Pena A."/>
            <person name="Lumbsch H.T."/>
            <person name="Grewe F."/>
        </authorList>
    </citation>
    <scope>NUCLEOTIDE SEQUENCE [LARGE SCALE GENOMIC DNA]</scope>
    <source>
        <strain evidence="3 4">Grewe 0041</strain>
    </source>
</reference>
<dbReference type="Proteomes" id="UP001590951">
    <property type="component" value="Unassembled WGS sequence"/>
</dbReference>
<evidence type="ECO:0000313" key="3">
    <source>
        <dbReference type="EMBL" id="KAL2053651.1"/>
    </source>
</evidence>
<name>A0ABR4B712_9LECA</name>
<evidence type="ECO:0000313" key="4">
    <source>
        <dbReference type="Proteomes" id="UP001590951"/>
    </source>
</evidence>
<keyword evidence="2" id="KW-1133">Transmembrane helix</keyword>
<feature type="transmembrane region" description="Helical" evidence="2">
    <location>
        <begin position="45"/>
        <end position="64"/>
    </location>
</feature>
<accession>A0ABR4B712</accession>
<feature type="region of interest" description="Disordered" evidence="1">
    <location>
        <begin position="1"/>
        <end position="30"/>
    </location>
</feature>
<keyword evidence="2" id="KW-0472">Membrane</keyword>
<evidence type="ECO:0000256" key="1">
    <source>
        <dbReference type="SAM" id="MobiDB-lite"/>
    </source>
</evidence>
<proteinExistence type="predicted"/>
<comment type="caution">
    <text evidence="3">The sequence shown here is derived from an EMBL/GenBank/DDBJ whole genome shotgun (WGS) entry which is preliminary data.</text>
</comment>
<evidence type="ECO:0000256" key="2">
    <source>
        <dbReference type="SAM" id="Phobius"/>
    </source>
</evidence>